<dbReference type="WBParaSite" id="nRc.2.0.1.t06590-RA">
    <property type="protein sequence ID" value="nRc.2.0.1.t06590-RA"/>
    <property type="gene ID" value="nRc.2.0.1.g06590"/>
</dbReference>
<evidence type="ECO:0000256" key="3">
    <source>
        <dbReference type="ARBA" id="ARBA00023163"/>
    </source>
</evidence>
<dbReference type="SUPFAM" id="SSF48508">
    <property type="entry name" value="Nuclear receptor ligand-binding domain"/>
    <property type="match status" value="1"/>
</dbReference>
<keyword evidence="5" id="KW-0175">Coiled coil</keyword>
<evidence type="ECO:0000313" key="7">
    <source>
        <dbReference type="Proteomes" id="UP000887565"/>
    </source>
</evidence>
<dbReference type="Proteomes" id="UP000887565">
    <property type="component" value="Unplaced"/>
</dbReference>
<dbReference type="PANTHER" id="PTHR45805:SF2">
    <property type="entry name" value="NUCLEAR HORMONE RECEPTOR HR3-RELATED"/>
    <property type="match status" value="1"/>
</dbReference>
<dbReference type="GO" id="GO:0004879">
    <property type="term" value="F:nuclear receptor activity"/>
    <property type="evidence" value="ECO:0007669"/>
    <property type="project" value="TreeGrafter"/>
</dbReference>
<evidence type="ECO:0000256" key="4">
    <source>
        <dbReference type="ARBA" id="ARBA00023170"/>
    </source>
</evidence>
<evidence type="ECO:0000256" key="5">
    <source>
        <dbReference type="SAM" id="Coils"/>
    </source>
</evidence>
<comment type="subcellular location">
    <subcellularLocation>
        <location evidence="1">Nucleus</location>
    </subcellularLocation>
</comment>
<proteinExistence type="predicted"/>
<dbReference type="PROSITE" id="PS51843">
    <property type="entry name" value="NR_LBD"/>
    <property type="match status" value="1"/>
</dbReference>
<dbReference type="SMART" id="SM00430">
    <property type="entry name" value="HOLI"/>
    <property type="match status" value="1"/>
</dbReference>
<organism evidence="7 8">
    <name type="scientific">Romanomermis culicivorax</name>
    <name type="common">Nematode worm</name>
    <dbReference type="NCBI Taxonomy" id="13658"/>
    <lineage>
        <taxon>Eukaryota</taxon>
        <taxon>Metazoa</taxon>
        <taxon>Ecdysozoa</taxon>
        <taxon>Nematoda</taxon>
        <taxon>Enoplea</taxon>
        <taxon>Dorylaimia</taxon>
        <taxon>Mermithida</taxon>
        <taxon>Mermithoidea</taxon>
        <taxon>Mermithidae</taxon>
        <taxon>Romanomermis</taxon>
    </lineage>
</organism>
<dbReference type="PANTHER" id="PTHR45805">
    <property type="entry name" value="NUCLEAR HORMONE RECEPTOR HR3-RELATED"/>
    <property type="match status" value="1"/>
</dbReference>
<dbReference type="Gene3D" id="1.10.565.10">
    <property type="entry name" value="Retinoid X Receptor"/>
    <property type="match status" value="1"/>
</dbReference>
<protein>
    <submittedName>
        <fullName evidence="8">NR LBD domain-containing protein</fullName>
    </submittedName>
</protein>
<keyword evidence="2" id="KW-0805">Transcription regulation</keyword>
<sequence length="343" mass="39604">MKNVSETQRLEFELKPEFDVRYNNGAVNGSSTSTPYNGIASSHHHQQFGLNGDLRLKSDQVDDLVSVFQNRDRLINAVHQAHIHTALYSEEERRLAQLKPVDEAFIMQKLKNMMIPRPQLWADFAENLTKMIQQIIEFAKLVPGFLGLVQEDQIMLLKAGAFQISILRMTQLYVMRTDHILYGGVYLPISFFSSEDTIENQFMMDIFALVRQLCAYGLTEQELALFTAALESAKNIVDLARIKQHVYLYGRNDELINRLEIAEMHKTYFDHLINELRLTHRNQIQELNDALRQIMSILHNLAAKHTNLLAKFKKSSSSFTVDWPPLYKELFAVDDQSLLMLTN</sequence>
<reference evidence="8" key="1">
    <citation type="submission" date="2022-11" db="UniProtKB">
        <authorList>
            <consortium name="WormBaseParasite"/>
        </authorList>
    </citation>
    <scope>IDENTIFICATION</scope>
</reference>
<evidence type="ECO:0000259" key="6">
    <source>
        <dbReference type="PROSITE" id="PS51843"/>
    </source>
</evidence>
<keyword evidence="4" id="KW-0675">Receptor</keyword>
<evidence type="ECO:0000256" key="2">
    <source>
        <dbReference type="ARBA" id="ARBA00023015"/>
    </source>
</evidence>
<evidence type="ECO:0000313" key="8">
    <source>
        <dbReference type="WBParaSite" id="nRc.2.0.1.t06590-RA"/>
    </source>
</evidence>
<keyword evidence="7" id="KW-1185">Reference proteome</keyword>
<dbReference type="OMA" id="HIHTALY"/>
<dbReference type="InterPro" id="IPR000536">
    <property type="entry name" value="Nucl_hrmn_rcpt_lig-bd"/>
</dbReference>
<feature type="coiled-coil region" evidence="5">
    <location>
        <begin position="273"/>
        <end position="304"/>
    </location>
</feature>
<dbReference type="InterPro" id="IPR001723">
    <property type="entry name" value="Nuclear_hrmn_rcpt"/>
</dbReference>
<dbReference type="AlphaFoldDB" id="A0A915HXP3"/>
<name>A0A915HXP3_ROMCU</name>
<dbReference type="GO" id="GO:0005634">
    <property type="term" value="C:nucleus"/>
    <property type="evidence" value="ECO:0007669"/>
    <property type="project" value="UniProtKB-SubCell"/>
</dbReference>
<keyword evidence="3" id="KW-0804">Transcription</keyword>
<dbReference type="PRINTS" id="PR00398">
    <property type="entry name" value="STRDHORMONER"/>
</dbReference>
<evidence type="ECO:0000256" key="1">
    <source>
        <dbReference type="ARBA" id="ARBA00004123"/>
    </source>
</evidence>
<dbReference type="GO" id="GO:0000978">
    <property type="term" value="F:RNA polymerase II cis-regulatory region sequence-specific DNA binding"/>
    <property type="evidence" value="ECO:0007669"/>
    <property type="project" value="TreeGrafter"/>
</dbReference>
<feature type="domain" description="NR LBD" evidence="6">
    <location>
        <begin position="70"/>
        <end position="331"/>
    </location>
</feature>
<accession>A0A915HXP3</accession>
<dbReference type="Pfam" id="PF00104">
    <property type="entry name" value="Hormone_recep"/>
    <property type="match status" value="1"/>
</dbReference>
<dbReference type="InterPro" id="IPR035500">
    <property type="entry name" value="NHR-like_dom_sf"/>
</dbReference>